<organism evidence="1 2">
    <name type="scientific">Aspergillus bertholletiae</name>
    <dbReference type="NCBI Taxonomy" id="1226010"/>
    <lineage>
        <taxon>Eukaryota</taxon>
        <taxon>Fungi</taxon>
        <taxon>Dikarya</taxon>
        <taxon>Ascomycota</taxon>
        <taxon>Pezizomycotina</taxon>
        <taxon>Eurotiomycetes</taxon>
        <taxon>Eurotiomycetidae</taxon>
        <taxon>Eurotiales</taxon>
        <taxon>Aspergillaceae</taxon>
        <taxon>Aspergillus</taxon>
        <taxon>Aspergillus subgen. Circumdati</taxon>
    </lineage>
</organism>
<protein>
    <submittedName>
        <fullName evidence="1">Uncharacterized protein</fullName>
    </submittedName>
</protein>
<evidence type="ECO:0000313" key="1">
    <source>
        <dbReference type="EMBL" id="KAE8381692.1"/>
    </source>
</evidence>
<keyword evidence="2" id="KW-1185">Reference proteome</keyword>
<name>A0A5N7BIQ6_9EURO</name>
<proteinExistence type="predicted"/>
<evidence type="ECO:0000313" key="2">
    <source>
        <dbReference type="Proteomes" id="UP000326198"/>
    </source>
</evidence>
<gene>
    <name evidence="1" type="ORF">BDV26DRAFT_254863</name>
</gene>
<dbReference type="AlphaFoldDB" id="A0A5N7BIQ6"/>
<dbReference type="Proteomes" id="UP000326198">
    <property type="component" value="Unassembled WGS sequence"/>
</dbReference>
<reference evidence="1 2" key="1">
    <citation type="submission" date="2019-04" db="EMBL/GenBank/DDBJ databases">
        <title>Friends and foes A comparative genomics studyof 23 Aspergillus species from section Flavi.</title>
        <authorList>
            <consortium name="DOE Joint Genome Institute"/>
            <person name="Kjaerbolling I."/>
            <person name="Vesth T."/>
            <person name="Frisvad J.C."/>
            <person name="Nybo J.L."/>
            <person name="Theobald S."/>
            <person name="Kildgaard S."/>
            <person name="Isbrandt T."/>
            <person name="Kuo A."/>
            <person name="Sato A."/>
            <person name="Lyhne E.K."/>
            <person name="Kogle M.E."/>
            <person name="Wiebenga A."/>
            <person name="Kun R.S."/>
            <person name="Lubbers R.J."/>
            <person name="Makela M.R."/>
            <person name="Barry K."/>
            <person name="Chovatia M."/>
            <person name="Clum A."/>
            <person name="Daum C."/>
            <person name="Haridas S."/>
            <person name="He G."/>
            <person name="LaButti K."/>
            <person name="Lipzen A."/>
            <person name="Mondo S."/>
            <person name="Riley R."/>
            <person name="Salamov A."/>
            <person name="Simmons B.A."/>
            <person name="Magnuson J.K."/>
            <person name="Henrissat B."/>
            <person name="Mortensen U.H."/>
            <person name="Larsen T.O."/>
            <person name="Devries R.P."/>
            <person name="Grigoriev I.V."/>
            <person name="Machida M."/>
            <person name="Baker S.E."/>
            <person name="Andersen M.R."/>
        </authorList>
    </citation>
    <scope>NUCLEOTIDE SEQUENCE [LARGE SCALE GENOMIC DNA]</scope>
    <source>
        <strain evidence="1 2">IBT 29228</strain>
    </source>
</reference>
<sequence>MAYSAGISMGIGGEALLCTCIANLSSVSSGGGWVTARESISQAHRYPIKLTQGHVLDWWTCVSNITIRVVRATGHTRLTVNLFFVHTHS</sequence>
<dbReference type="EMBL" id="ML736168">
    <property type="protein sequence ID" value="KAE8381692.1"/>
    <property type="molecule type" value="Genomic_DNA"/>
</dbReference>
<accession>A0A5N7BIQ6</accession>